<organism evidence="1 2">
    <name type="scientific">Boletus edulis BED1</name>
    <dbReference type="NCBI Taxonomy" id="1328754"/>
    <lineage>
        <taxon>Eukaryota</taxon>
        <taxon>Fungi</taxon>
        <taxon>Dikarya</taxon>
        <taxon>Basidiomycota</taxon>
        <taxon>Agaricomycotina</taxon>
        <taxon>Agaricomycetes</taxon>
        <taxon>Agaricomycetidae</taxon>
        <taxon>Boletales</taxon>
        <taxon>Boletineae</taxon>
        <taxon>Boletaceae</taxon>
        <taxon>Boletoideae</taxon>
        <taxon>Boletus</taxon>
    </lineage>
</organism>
<name>A0AAD4GFQ5_BOLED</name>
<dbReference type="AlphaFoldDB" id="A0AAD4GFQ5"/>
<sequence length="75" mass="8482">MLQNEKSSKRMVTAGRFLGLLSKAMVMKVKMISRANNTRSVPRMSLDRLYIAHTRSVVTRSAAPRKKGKVHPLMI</sequence>
<evidence type="ECO:0000313" key="2">
    <source>
        <dbReference type="Proteomes" id="UP001194468"/>
    </source>
</evidence>
<keyword evidence="2" id="KW-1185">Reference proteome</keyword>
<reference evidence="1" key="2">
    <citation type="journal article" date="2020" name="Nat. Commun.">
        <title>Large-scale genome sequencing of mycorrhizal fungi provides insights into the early evolution of symbiotic traits.</title>
        <authorList>
            <person name="Miyauchi S."/>
            <person name="Kiss E."/>
            <person name="Kuo A."/>
            <person name="Drula E."/>
            <person name="Kohler A."/>
            <person name="Sanchez-Garcia M."/>
            <person name="Morin E."/>
            <person name="Andreopoulos B."/>
            <person name="Barry K.W."/>
            <person name="Bonito G."/>
            <person name="Buee M."/>
            <person name="Carver A."/>
            <person name="Chen C."/>
            <person name="Cichocki N."/>
            <person name="Clum A."/>
            <person name="Culley D."/>
            <person name="Crous P.W."/>
            <person name="Fauchery L."/>
            <person name="Girlanda M."/>
            <person name="Hayes R.D."/>
            <person name="Keri Z."/>
            <person name="LaButti K."/>
            <person name="Lipzen A."/>
            <person name="Lombard V."/>
            <person name="Magnuson J."/>
            <person name="Maillard F."/>
            <person name="Murat C."/>
            <person name="Nolan M."/>
            <person name="Ohm R.A."/>
            <person name="Pangilinan J."/>
            <person name="Pereira M.F."/>
            <person name="Perotto S."/>
            <person name="Peter M."/>
            <person name="Pfister S."/>
            <person name="Riley R."/>
            <person name="Sitrit Y."/>
            <person name="Stielow J.B."/>
            <person name="Szollosi G."/>
            <person name="Zifcakova L."/>
            <person name="Stursova M."/>
            <person name="Spatafora J.W."/>
            <person name="Tedersoo L."/>
            <person name="Vaario L.M."/>
            <person name="Yamada A."/>
            <person name="Yan M."/>
            <person name="Wang P."/>
            <person name="Xu J."/>
            <person name="Bruns T."/>
            <person name="Baldrian P."/>
            <person name="Vilgalys R."/>
            <person name="Dunand C."/>
            <person name="Henrissat B."/>
            <person name="Grigoriev I.V."/>
            <person name="Hibbett D."/>
            <person name="Nagy L.G."/>
            <person name="Martin F.M."/>
        </authorList>
    </citation>
    <scope>NUCLEOTIDE SEQUENCE</scope>
    <source>
        <strain evidence="1">BED1</strain>
    </source>
</reference>
<comment type="caution">
    <text evidence="1">The sequence shown here is derived from an EMBL/GenBank/DDBJ whole genome shotgun (WGS) entry which is preliminary data.</text>
</comment>
<protein>
    <submittedName>
        <fullName evidence="1">Uncharacterized protein</fullName>
    </submittedName>
</protein>
<dbReference type="Proteomes" id="UP001194468">
    <property type="component" value="Unassembled WGS sequence"/>
</dbReference>
<accession>A0AAD4GFQ5</accession>
<gene>
    <name evidence="1" type="ORF">L210DRAFT_3536166</name>
</gene>
<evidence type="ECO:0000313" key="1">
    <source>
        <dbReference type="EMBL" id="KAF8442256.1"/>
    </source>
</evidence>
<reference evidence="1" key="1">
    <citation type="submission" date="2019-10" db="EMBL/GenBank/DDBJ databases">
        <authorList>
            <consortium name="DOE Joint Genome Institute"/>
            <person name="Kuo A."/>
            <person name="Miyauchi S."/>
            <person name="Kiss E."/>
            <person name="Drula E."/>
            <person name="Kohler A."/>
            <person name="Sanchez-Garcia M."/>
            <person name="Andreopoulos B."/>
            <person name="Barry K.W."/>
            <person name="Bonito G."/>
            <person name="Buee M."/>
            <person name="Carver A."/>
            <person name="Chen C."/>
            <person name="Cichocki N."/>
            <person name="Clum A."/>
            <person name="Culley D."/>
            <person name="Crous P.W."/>
            <person name="Fauchery L."/>
            <person name="Girlanda M."/>
            <person name="Hayes R."/>
            <person name="Keri Z."/>
            <person name="LaButti K."/>
            <person name="Lipzen A."/>
            <person name="Lombard V."/>
            <person name="Magnuson J."/>
            <person name="Maillard F."/>
            <person name="Morin E."/>
            <person name="Murat C."/>
            <person name="Nolan M."/>
            <person name="Ohm R."/>
            <person name="Pangilinan J."/>
            <person name="Pereira M."/>
            <person name="Perotto S."/>
            <person name="Peter M."/>
            <person name="Riley R."/>
            <person name="Sitrit Y."/>
            <person name="Stielow B."/>
            <person name="Szollosi G."/>
            <person name="Zifcakova L."/>
            <person name="Stursova M."/>
            <person name="Spatafora J.W."/>
            <person name="Tedersoo L."/>
            <person name="Vaario L.-M."/>
            <person name="Yamada A."/>
            <person name="Yan M."/>
            <person name="Wang P."/>
            <person name="Xu J."/>
            <person name="Bruns T."/>
            <person name="Baldrian P."/>
            <person name="Vilgalys R."/>
            <person name="Henrissat B."/>
            <person name="Grigoriev I.V."/>
            <person name="Hibbett D."/>
            <person name="Nagy L.G."/>
            <person name="Martin F.M."/>
        </authorList>
    </citation>
    <scope>NUCLEOTIDE SEQUENCE</scope>
    <source>
        <strain evidence="1">BED1</strain>
    </source>
</reference>
<dbReference type="EMBL" id="WHUW01000009">
    <property type="protein sequence ID" value="KAF8442256.1"/>
    <property type="molecule type" value="Genomic_DNA"/>
</dbReference>
<proteinExistence type="predicted"/>